<dbReference type="EMBL" id="JAHHUM010001901">
    <property type="protein sequence ID" value="KAK5607933.1"/>
    <property type="molecule type" value="Genomic_DNA"/>
</dbReference>
<organism evidence="1 2">
    <name type="scientific">Crenichthys baileyi</name>
    <name type="common">White River springfish</name>
    <dbReference type="NCBI Taxonomy" id="28760"/>
    <lineage>
        <taxon>Eukaryota</taxon>
        <taxon>Metazoa</taxon>
        <taxon>Chordata</taxon>
        <taxon>Craniata</taxon>
        <taxon>Vertebrata</taxon>
        <taxon>Euteleostomi</taxon>
        <taxon>Actinopterygii</taxon>
        <taxon>Neopterygii</taxon>
        <taxon>Teleostei</taxon>
        <taxon>Neoteleostei</taxon>
        <taxon>Acanthomorphata</taxon>
        <taxon>Ovalentaria</taxon>
        <taxon>Atherinomorphae</taxon>
        <taxon>Cyprinodontiformes</taxon>
        <taxon>Goodeidae</taxon>
        <taxon>Crenichthys</taxon>
    </lineage>
</organism>
<evidence type="ECO:0000313" key="2">
    <source>
        <dbReference type="Proteomes" id="UP001311232"/>
    </source>
</evidence>
<evidence type="ECO:0000313" key="1">
    <source>
        <dbReference type="EMBL" id="KAK5607933.1"/>
    </source>
</evidence>
<dbReference type="Proteomes" id="UP001311232">
    <property type="component" value="Unassembled WGS sequence"/>
</dbReference>
<comment type="caution">
    <text evidence="1">The sequence shown here is derived from an EMBL/GenBank/DDBJ whole genome shotgun (WGS) entry which is preliminary data.</text>
</comment>
<reference evidence="1 2" key="1">
    <citation type="submission" date="2021-06" db="EMBL/GenBank/DDBJ databases">
        <authorList>
            <person name="Palmer J.M."/>
        </authorList>
    </citation>
    <scope>NUCLEOTIDE SEQUENCE [LARGE SCALE GENOMIC DNA]</scope>
    <source>
        <strain evidence="1 2">MEX-2019</strain>
        <tissue evidence="1">Muscle</tissue>
    </source>
</reference>
<dbReference type="AlphaFoldDB" id="A0AAV9RG46"/>
<keyword evidence="2" id="KW-1185">Reference proteome</keyword>
<accession>A0AAV9RG46</accession>
<name>A0AAV9RG46_9TELE</name>
<proteinExistence type="predicted"/>
<protein>
    <submittedName>
        <fullName evidence="1">Uncharacterized protein</fullName>
    </submittedName>
</protein>
<gene>
    <name evidence="1" type="ORF">CRENBAI_008358</name>
</gene>
<sequence length="223" mass="24779">MKQWFDKKHSVKHHTFVVSDWVQIQQPHQSHKLLTFWFAPQQIIERLGPATFCFAPVGMPAALGSCLKPSTIASAVAEPHHTDVDEDFPLTRPLVHVHTNKMHQQQSTIPLGLALLSMEPVVFPLTLTAEDKEPTSEQETDEAMDLSLLRVKAFVRGRAPLVSVSPFPSRCPSSPSPFLSFLLRHTGLEMRSKSLCFKRLDLAVVTSSSFFLAGLLLSDVAEG</sequence>